<dbReference type="Proteomes" id="UP000809273">
    <property type="component" value="Unassembled WGS sequence"/>
</dbReference>
<dbReference type="Pfam" id="PF00109">
    <property type="entry name" value="ketoacyl-synt"/>
    <property type="match status" value="1"/>
</dbReference>
<dbReference type="FunFam" id="3.40.47.10:FF:000029">
    <property type="entry name" value="3-oxoacyl-[acyl-carrier-protein] synthase 1"/>
    <property type="match status" value="1"/>
</dbReference>
<accession>A0A9D8KHC6</accession>
<protein>
    <submittedName>
        <fullName evidence="5">Beta-ketoacyl-[acyl-carrier-protein] synthase family protein</fullName>
    </submittedName>
</protein>
<dbReference type="GO" id="GO:0004315">
    <property type="term" value="F:3-oxoacyl-[acyl-carrier-protein] synthase activity"/>
    <property type="evidence" value="ECO:0007669"/>
    <property type="project" value="TreeGrafter"/>
</dbReference>
<dbReference type="PROSITE" id="PS52004">
    <property type="entry name" value="KS3_2"/>
    <property type="match status" value="1"/>
</dbReference>
<feature type="domain" description="Ketosynthase family 3 (KS3)" evidence="4">
    <location>
        <begin position="7"/>
        <end position="413"/>
    </location>
</feature>
<organism evidence="5 6">
    <name type="scientific">Candidatus Zymogenus saltonus</name>
    <dbReference type="NCBI Taxonomy" id="2844893"/>
    <lineage>
        <taxon>Bacteria</taxon>
        <taxon>Deltaproteobacteria</taxon>
        <taxon>Candidatus Zymogenia</taxon>
        <taxon>Candidatus Zymogeniales</taxon>
        <taxon>Candidatus Zymogenaceae</taxon>
        <taxon>Candidatus Zymogenus</taxon>
    </lineage>
</organism>
<dbReference type="CDD" id="cd00834">
    <property type="entry name" value="KAS_I_II"/>
    <property type="match status" value="1"/>
</dbReference>
<dbReference type="PANTHER" id="PTHR11712">
    <property type="entry name" value="POLYKETIDE SYNTHASE-RELATED"/>
    <property type="match status" value="1"/>
</dbReference>
<dbReference type="InterPro" id="IPR014031">
    <property type="entry name" value="Ketoacyl_synth_C"/>
</dbReference>
<name>A0A9D8KHC6_9DELT</name>
<evidence type="ECO:0000256" key="1">
    <source>
        <dbReference type="ARBA" id="ARBA00008467"/>
    </source>
</evidence>
<proteinExistence type="inferred from homology"/>
<dbReference type="InterPro" id="IPR016039">
    <property type="entry name" value="Thiolase-like"/>
</dbReference>
<comment type="similarity">
    <text evidence="1 3">Belongs to the thiolase-like superfamily. Beta-ketoacyl-ACP synthases family.</text>
</comment>
<dbReference type="InterPro" id="IPR020841">
    <property type="entry name" value="PKS_Beta-ketoAc_synthase_dom"/>
</dbReference>
<dbReference type="SMART" id="SM00825">
    <property type="entry name" value="PKS_KS"/>
    <property type="match status" value="1"/>
</dbReference>
<dbReference type="Gene3D" id="3.40.47.10">
    <property type="match status" value="1"/>
</dbReference>
<dbReference type="EMBL" id="JAFGIX010000068">
    <property type="protein sequence ID" value="MBN1574153.1"/>
    <property type="molecule type" value="Genomic_DNA"/>
</dbReference>
<evidence type="ECO:0000313" key="6">
    <source>
        <dbReference type="Proteomes" id="UP000809273"/>
    </source>
</evidence>
<dbReference type="PANTHER" id="PTHR11712:SF336">
    <property type="entry name" value="3-OXOACYL-[ACYL-CARRIER-PROTEIN] SYNTHASE, MITOCHONDRIAL"/>
    <property type="match status" value="1"/>
</dbReference>
<dbReference type="InterPro" id="IPR014030">
    <property type="entry name" value="Ketoacyl_synth_N"/>
</dbReference>
<gene>
    <name evidence="5" type="ORF">JW984_13230</name>
</gene>
<dbReference type="Pfam" id="PF02801">
    <property type="entry name" value="Ketoacyl-synt_C"/>
    <property type="match status" value="1"/>
</dbReference>
<reference evidence="5" key="2">
    <citation type="submission" date="2021-01" db="EMBL/GenBank/DDBJ databases">
        <authorList>
            <person name="Hahn C.R."/>
            <person name="Youssef N.H."/>
            <person name="Elshahed M."/>
        </authorList>
    </citation>
    <scope>NUCLEOTIDE SEQUENCE</scope>
    <source>
        <strain evidence="5">Zod_Metabat.24</strain>
    </source>
</reference>
<comment type="caution">
    <text evidence="5">The sequence shown here is derived from an EMBL/GenBank/DDBJ whole genome shotgun (WGS) entry which is preliminary data.</text>
</comment>
<dbReference type="SUPFAM" id="SSF53901">
    <property type="entry name" value="Thiolase-like"/>
    <property type="match status" value="2"/>
</dbReference>
<sequence>MKKNEDKRRVVITGLGTVNSVAKGIGEFVSALKAGVCGIGEITVFDTEGSRTKTGAEVADFNPRAISPGIPAGFSTKRMSRSDLLAMAAAIEALHDSGLFPVPDSLREETGLVIGGGAGGIPEAEKLYREYLDRGADGVKFSRLASLFSASSADHIASKLELMGPKTTFMTACSSGATAIGYGRDLIRDGLAKVIIAGGTEPLSMITYASFNSLRSVDPEYCKPFDKNRQGLSLGEGAGMMILEPLEDALGRGAKIYGELLGYGITCDSHHMTAPDPKASGAARAMLEAMRDAGIAPDRVDYINAHGTATPANDVAETNGIKAVFKERAYDIPVSSTKSMIGHTLGAAGALEGLASVLAIYHGFIPPTIHLMEPDPECDLDYVTEGARDKSPDIVLSNSFAFGGNNTTVVFGRYTEKGIANE</sequence>
<dbReference type="GO" id="GO:0005829">
    <property type="term" value="C:cytosol"/>
    <property type="evidence" value="ECO:0007669"/>
    <property type="project" value="TreeGrafter"/>
</dbReference>
<dbReference type="InterPro" id="IPR000794">
    <property type="entry name" value="Beta-ketoacyl_synthase"/>
</dbReference>
<evidence type="ECO:0000313" key="5">
    <source>
        <dbReference type="EMBL" id="MBN1574153.1"/>
    </source>
</evidence>
<dbReference type="AlphaFoldDB" id="A0A9D8KHC6"/>
<dbReference type="NCBIfam" id="NF005589">
    <property type="entry name" value="PRK07314.1"/>
    <property type="match status" value="1"/>
</dbReference>
<keyword evidence="2 3" id="KW-0808">Transferase</keyword>
<evidence type="ECO:0000256" key="2">
    <source>
        <dbReference type="ARBA" id="ARBA00022679"/>
    </source>
</evidence>
<evidence type="ECO:0000256" key="3">
    <source>
        <dbReference type="RuleBase" id="RU003694"/>
    </source>
</evidence>
<reference evidence="5" key="1">
    <citation type="journal article" date="2021" name="Environ. Microbiol.">
        <title>Genomic characterization of three novel Desulfobacterota classes expand the metabolic and phylogenetic diversity of the phylum.</title>
        <authorList>
            <person name="Murphy C.L."/>
            <person name="Biggerstaff J."/>
            <person name="Eichhorn A."/>
            <person name="Ewing E."/>
            <person name="Shahan R."/>
            <person name="Soriano D."/>
            <person name="Stewart S."/>
            <person name="VanMol K."/>
            <person name="Walker R."/>
            <person name="Walters P."/>
            <person name="Elshahed M.S."/>
            <person name="Youssef N.H."/>
        </authorList>
    </citation>
    <scope>NUCLEOTIDE SEQUENCE</scope>
    <source>
        <strain evidence="5">Zod_Metabat.24</strain>
    </source>
</reference>
<dbReference type="GO" id="GO:0006633">
    <property type="term" value="P:fatty acid biosynthetic process"/>
    <property type="evidence" value="ECO:0007669"/>
    <property type="project" value="TreeGrafter"/>
</dbReference>
<evidence type="ECO:0000259" key="4">
    <source>
        <dbReference type="PROSITE" id="PS52004"/>
    </source>
</evidence>